<keyword evidence="3 6" id="KW-0812">Transmembrane</keyword>
<evidence type="ECO:0000256" key="5">
    <source>
        <dbReference type="ARBA" id="ARBA00023136"/>
    </source>
</evidence>
<protein>
    <submittedName>
        <fullName evidence="8">Unannotated protein</fullName>
    </submittedName>
</protein>
<dbReference type="PANTHER" id="PTHR30576">
    <property type="entry name" value="COLANIC BIOSYNTHESIS UDP-GLUCOSE LIPID CARRIER TRANSFERASE"/>
    <property type="match status" value="1"/>
</dbReference>
<dbReference type="GO" id="GO:0016020">
    <property type="term" value="C:membrane"/>
    <property type="evidence" value="ECO:0007669"/>
    <property type="project" value="UniProtKB-SubCell"/>
</dbReference>
<name>A0A6J5Z8V6_9ZZZZ</name>
<feature type="transmembrane region" description="Helical" evidence="6">
    <location>
        <begin position="88"/>
        <end position="109"/>
    </location>
</feature>
<dbReference type="Pfam" id="PF02397">
    <property type="entry name" value="Bac_transf"/>
    <property type="match status" value="1"/>
</dbReference>
<comment type="subcellular location">
    <subcellularLocation>
        <location evidence="1">Membrane</location>
        <topology evidence="1">Multi-pass membrane protein</topology>
    </subcellularLocation>
</comment>
<keyword evidence="5 6" id="KW-0472">Membrane</keyword>
<evidence type="ECO:0000256" key="3">
    <source>
        <dbReference type="ARBA" id="ARBA00022692"/>
    </source>
</evidence>
<proteinExistence type="predicted"/>
<dbReference type="GO" id="GO:0016780">
    <property type="term" value="F:phosphotransferase activity, for other substituted phosphate groups"/>
    <property type="evidence" value="ECO:0007669"/>
    <property type="project" value="TreeGrafter"/>
</dbReference>
<dbReference type="AlphaFoldDB" id="A0A6J5Z8V6"/>
<reference evidence="8" key="1">
    <citation type="submission" date="2020-05" db="EMBL/GenBank/DDBJ databases">
        <authorList>
            <person name="Chiriac C."/>
            <person name="Salcher M."/>
            <person name="Ghai R."/>
            <person name="Kavagutti S V."/>
        </authorList>
    </citation>
    <scope>NUCLEOTIDE SEQUENCE</scope>
</reference>
<evidence type="ECO:0000259" key="7">
    <source>
        <dbReference type="Pfam" id="PF02397"/>
    </source>
</evidence>
<dbReference type="PANTHER" id="PTHR30576:SF10">
    <property type="entry name" value="SLL5057 PROTEIN"/>
    <property type="match status" value="1"/>
</dbReference>
<evidence type="ECO:0000256" key="6">
    <source>
        <dbReference type="SAM" id="Phobius"/>
    </source>
</evidence>
<evidence type="ECO:0000256" key="4">
    <source>
        <dbReference type="ARBA" id="ARBA00022989"/>
    </source>
</evidence>
<organism evidence="8">
    <name type="scientific">freshwater metagenome</name>
    <dbReference type="NCBI Taxonomy" id="449393"/>
    <lineage>
        <taxon>unclassified sequences</taxon>
        <taxon>metagenomes</taxon>
        <taxon>ecological metagenomes</taxon>
    </lineage>
</organism>
<dbReference type="EMBL" id="CAESAN010000017">
    <property type="protein sequence ID" value="CAB4337878.1"/>
    <property type="molecule type" value="Genomic_DNA"/>
</dbReference>
<keyword evidence="4 6" id="KW-1133">Transmembrane helix</keyword>
<dbReference type="InterPro" id="IPR017475">
    <property type="entry name" value="EPS_sugar_tfrase"/>
</dbReference>
<evidence type="ECO:0000256" key="1">
    <source>
        <dbReference type="ARBA" id="ARBA00004141"/>
    </source>
</evidence>
<accession>A0A6J5Z8V6</accession>
<feature type="domain" description="Bacterial sugar transferase" evidence="7">
    <location>
        <begin position="79"/>
        <end position="266"/>
    </location>
</feature>
<keyword evidence="2" id="KW-0808">Transferase</keyword>
<evidence type="ECO:0000313" key="8">
    <source>
        <dbReference type="EMBL" id="CAB4337878.1"/>
    </source>
</evidence>
<gene>
    <name evidence="8" type="ORF">UFOPK3547_00322</name>
</gene>
<dbReference type="Gene3D" id="3.40.50.720">
    <property type="entry name" value="NAD(P)-binding Rossmann-like Domain"/>
    <property type="match status" value="1"/>
</dbReference>
<dbReference type="InterPro" id="IPR003362">
    <property type="entry name" value="Bact_transf"/>
</dbReference>
<evidence type="ECO:0000256" key="2">
    <source>
        <dbReference type="ARBA" id="ARBA00022679"/>
    </source>
</evidence>
<sequence length="272" mass="31132">MDEVFDRESIDELIVADPDFAETRVLEIVDRCHRRGVRVRVAPTTMGVLARRAEFVPGAAVPLFELRPPVFEGADYALKRFFDLTGSLLGLILLSPLLLIIALAVKLTSRGPVMFRSRRPGIAGVPFSCLKFRTMYEGAELRQHELEDENEADGPLFKIRRDPRVTPVGRTLRRFSLDELPQLWNVLRGEMSIVGPRPLPQRDYARLEDWHRKRYLVLPGMTGLWQVSGRSELDFDDLVKLDFLYIERWSLALDLSIIVQTIPAVIRRHGAF</sequence>
<dbReference type="NCBIfam" id="TIGR03025">
    <property type="entry name" value="EPS_sugtrans"/>
    <property type="match status" value="1"/>
</dbReference>